<evidence type="ECO:0008006" key="4">
    <source>
        <dbReference type="Google" id="ProtNLM"/>
    </source>
</evidence>
<organism evidence="2 3">
    <name type="scientific">Streptomyces niveus</name>
    <name type="common">Streptomyces spheroides</name>
    <dbReference type="NCBI Taxonomy" id="193462"/>
    <lineage>
        <taxon>Bacteria</taxon>
        <taxon>Bacillati</taxon>
        <taxon>Actinomycetota</taxon>
        <taxon>Actinomycetes</taxon>
        <taxon>Kitasatosporales</taxon>
        <taxon>Streptomycetaceae</taxon>
        <taxon>Streptomyces</taxon>
    </lineage>
</organism>
<evidence type="ECO:0000256" key="1">
    <source>
        <dbReference type="SAM" id="SignalP"/>
    </source>
</evidence>
<evidence type="ECO:0000313" key="2">
    <source>
        <dbReference type="EMBL" id="WUX53151.1"/>
    </source>
</evidence>
<feature type="chain" id="PRO_5045742018" description="Secreted protein" evidence="1">
    <location>
        <begin position="27"/>
        <end position="84"/>
    </location>
</feature>
<feature type="signal peptide" evidence="1">
    <location>
        <begin position="1"/>
        <end position="26"/>
    </location>
</feature>
<dbReference type="Proteomes" id="UP001432209">
    <property type="component" value="Chromosome"/>
</dbReference>
<dbReference type="GeneID" id="91343935"/>
<name>A0ABZ2A400_STRNV</name>
<keyword evidence="3" id="KW-1185">Reference proteome</keyword>
<evidence type="ECO:0000313" key="3">
    <source>
        <dbReference type="Proteomes" id="UP001432209"/>
    </source>
</evidence>
<dbReference type="RefSeq" id="WP_329076775.1">
    <property type="nucleotide sequence ID" value="NZ_CP108849.2"/>
</dbReference>
<accession>A0ABZ2A400</accession>
<reference evidence="2" key="1">
    <citation type="submission" date="2022-10" db="EMBL/GenBank/DDBJ databases">
        <title>The complete genomes of actinobacterial strains from the NBC collection.</title>
        <authorList>
            <person name="Joergensen T.S."/>
            <person name="Alvarez Arevalo M."/>
            <person name="Sterndorff E.B."/>
            <person name="Faurdal D."/>
            <person name="Vuksanovic O."/>
            <person name="Mourched A.-S."/>
            <person name="Charusanti P."/>
            <person name="Shaw S."/>
            <person name="Blin K."/>
            <person name="Weber T."/>
        </authorList>
    </citation>
    <scope>NUCLEOTIDE SEQUENCE</scope>
    <source>
        <strain evidence="2">NBC_01432</strain>
    </source>
</reference>
<gene>
    <name evidence="2" type="ORF">OG442_17255</name>
</gene>
<keyword evidence="1" id="KW-0732">Signal</keyword>
<dbReference type="EMBL" id="CP109495">
    <property type="protein sequence ID" value="WUX53151.1"/>
    <property type="molecule type" value="Genomic_DNA"/>
</dbReference>
<sequence length="84" mass="8489">MNATHTLTVLGTAVLAALLPATGAAADETHTNSHNGGFTLLSIGQIDDPAEDVLEHATIFGETHMIEGAEAPDAPEAPEAADTA</sequence>
<protein>
    <recommendedName>
        <fullName evidence="4">Secreted protein</fullName>
    </recommendedName>
</protein>
<proteinExistence type="predicted"/>